<dbReference type="EMBL" id="CP117880">
    <property type="protein sequence ID" value="WDF68738.1"/>
    <property type="molecule type" value="Genomic_DNA"/>
</dbReference>
<keyword evidence="1" id="KW-0812">Transmembrane</keyword>
<sequence length="98" mass="11428">MRNLSQQTKQAFFFSLGFYILALMLKLFDFYWANVFISIGLLLSLVWTVLVLRELMLSTKVSNGERLLLIIFIIFGNIVAGLIYFFLIRDRVLATQKK</sequence>
<keyword evidence="1" id="KW-0472">Membrane</keyword>
<name>A0ABY7WHT9_9SPHI</name>
<feature type="transmembrane region" description="Helical" evidence="1">
    <location>
        <begin position="34"/>
        <end position="55"/>
    </location>
</feature>
<proteinExistence type="predicted"/>
<keyword evidence="3" id="KW-1185">Reference proteome</keyword>
<evidence type="ECO:0000256" key="1">
    <source>
        <dbReference type="SAM" id="Phobius"/>
    </source>
</evidence>
<keyword evidence="1" id="KW-1133">Transmembrane helix</keyword>
<dbReference type="RefSeq" id="WP_274267468.1">
    <property type="nucleotide sequence ID" value="NZ_CP117880.1"/>
</dbReference>
<gene>
    <name evidence="2" type="ORF">PQ465_20890</name>
</gene>
<reference evidence="2 3" key="1">
    <citation type="submission" date="2023-02" db="EMBL/GenBank/DDBJ databases">
        <title>Genome sequence of Sphingobacterium sp. KACC 22765.</title>
        <authorList>
            <person name="Kim S."/>
            <person name="Heo J."/>
            <person name="Kwon S.-W."/>
        </authorList>
    </citation>
    <scope>NUCLEOTIDE SEQUENCE [LARGE SCALE GENOMIC DNA]</scope>
    <source>
        <strain evidence="2 3">KACC 22765</strain>
    </source>
</reference>
<organism evidence="2 3">
    <name type="scientific">Sphingobacterium oryzagri</name>
    <dbReference type="NCBI Taxonomy" id="3025669"/>
    <lineage>
        <taxon>Bacteria</taxon>
        <taxon>Pseudomonadati</taxon>
        <taxon>Bacteroidota</taxon>
        <taxon>Sphingobacteriia</taxon>
        <taxon>Sphingobacteriales</taxon>
        <taxon>Sphingobacteriaceae</taxon>
        <taxon>Sphingobacterium</taxon>
    </lineage>
</organism>
<evidence type="ECO:0000313" key="3">
    <source>
        <dbReference type="Proteomes" id="UP001221558"/>
    </source>
</evidence>
<evidence type="ECO:0008006" key="4">
    <source>
        <dbReference type="Google" id="ProtNLM"/>
    </source>
</evidence>
<dbReference type="Proteomes" id="UP001221558">
    <property type="component" value="Chromosome"/>
</dbReference>
<feature type="transmembrane region" description="Helical" evidence="1">
    <location>
        <begin position="67"/>
        <end position="88"/>
    </location>
</feature>
<evidence type="ECO:0000313" key="2">
    <source>
        <dbReference type="EMBL" id="WDF68738.1"/>
    </source>
</evidence>
<protein>
    <recommendedName>
        <fullName evidence="4">Cardiolipin synthase N-terminal domain-containing protein</fullName>
    </recommendedName>
</protein>
<accession>A0ABY7WHT9</accession>
<feature type="transmembrane region" description="Helical" evidence="1">
    <location>
        <begin position="12"/>
        <end position="28"/>
    </location>
</feature>